<dbReference type="eggNOG" id="ENOG502Z8X9">
    <property type="taxonomic scope" value="Bacteria"/>
</dbReference>
<dbReference type="Proteomes" id="UP000014227">
    <property type="component" value="Chromosome I"/>
</dbReference>
<dbReference type="PATRIC" id="fig|1303518.3.peg.860"/>
<dbReference type="InterPro" id="IPR027849">
    <property type="entry name" value="DUF4434"/>
</dbReference>
<dbReference type="InterPro" id="IPR017853">
    <property type="entry name" value="GH"/>
</dbReference>
<sequence>MAAPQRLQGSWMDFQHQNPHDGDYWNETTRRFTDSQWRGKIAEMAQLHLEYVVLMSSALDNCAFYPSRLMPRHDLACADPIAAVLEAAEEHGLKVFVSAGFYGHTTEETSDAPDYLAWHQALAQELIERYGAFKAFYGWYVPNEAEIRGHFSENMMGFLPVFAHYLRSLSSHHRILIAPYGTRQVQEDETFLKQLLTLGQAGVDFIAYQDEVGVRKTKVEELDAIYARLRRLHQQAAHRGPTPELWADVELFEFEGATYASALIPADFHRILRQLTAIAPHVETILCYQTHGLLNPPNSPQHCGHPNSVHLWQAYQAYLAQTFPSLVALNDL</sequence>
<dbReference type="RefSeq" id="WP_016482230.1">
    <property type="nucleotide sequence ID" value="NC_021487.1"/>
</dbReference>
<reference evidence="3" key="1">
    <citation type="submission" date="2013-03" db="EMBL/GenBank/DDBJ databases">
        <title>Genome sequence of Chthonomonas calidirosea, the first sequenced genome from the Armatimonadetes phylum (formally candidate division OP10).</title>
        <authorList>
            <person name="Lee K.C.Y."/>
            <person name="Morgan X.C."/>
            <person name="Dunfield P.F."/>
            <person name="Tamas I."/>
            <person name="Houghton K.M."/>
            <person name="Vyssotski M."/>
            <person name="Ryan J.L.J."/>
            <person name="Lagutin K."/>
            <person name="McDonald I.R."/>
            <person name="Stott M.B."/>
        </authorList>
    </citation>
    <scope>NUCLEOTIDE SEQUENCE [LARGE SCALE GENOMIC DNA]</scope>
    <source>
        <strain evidence="3">DSM 23976 / ICMP 18418 / T49</strain>
    </source>
</reference>
<dbReference type="EMBL" id="HF951689">
    <property type="protein sequence ID" value="CCW34675.1"/>
    <property type="molecule type" value="Genomic_DNA"/>
</dbReference>
<proteinExistence type="predicted"/>
<dbReference type="Gene3D" id="3.20.20.80">
    <property type="entry name" value="Glycosidases"/>
    <property type="match status" value="1"/>
</dbReference>
<dbReference type="KEGG" id="ccz:CCALI_00852"/>
<keyword evidence="3" id="KW-1185">Reference proteome</keyword>
<gene>
    <name evidence="2" type="ORF">CCALI_00852</name>
</gene>
<evidence type="ECO:0000313" key="3">
    <source>
        <dbReference type="Proteomes" id="UP000014227"/>
    </source>
</evidence>
<name>S0EXY6_CHTCT</name>
<dbReference type="AlphaFoldDB" id="S0EXY6"/>
<dbReference type="OrthoDB" id="6044697at2"/>
<feature type="domain" description="DUF4434" evidence="1">
    <location>
        <begin position="7"/>
        <end position="299"/>
    </location>
</feature>
<protein>
    <recommendedName>
        <fullName evidence="1">DUF4434 domain-containing protein</fullName>
    </recommendedName>
</protein>
<dbReference type="Pfam" id="PF14488">
    <property type="entry name" value="DUF4434"/>
    <property type="match status" value="1"/>
</dbReference>
<dbReference type="InParanoid" id="S0EXY6"/>
<dbReference type="STRING" id="454171.CP488_00304"/>
<evidence type="ECO:0000313" key="2">
    <source>
        <dbReference type="EMBL" id="CCW34675.1"/>
    </source>
</evidence>
<organism evidence="2 3">
    <name type="scientific">Chthonomonas calidirosea (strain DSM 23976 / ICMP 18418 / T49)</name>
    <dbReference type="NCBI Taxonomy" id="1303518"/>
    <lineage>
        <taxon>Bacteria</taxon>
        <taxon>Bacillati</taxon>
        <taxon>Armatimonadota</taxon>
        <taxon>Chthonomonadia</taxon>
        <taxon>Chthonomonadales</taxon>
        <taxon>Chthonomonadaceae</taxon>
        <taxon>Chthonomonas</taxon>
    </lineage>
</organism>
<evidence type="ECO:0000259" key="1">
    <source>
        <dbReference type="Pfam" id="PF14488"/>
    </source>
</evidence>
<dbReference type="HOGENOM" id="CLU_068229_0_0_0"/>
<accession>S0EXY6</accession>
<dbReference type="SUPFAM" id="SSF51445">
    <property type="entry name" value="(Trans)glycosidases"/>
    <property type="match status" value="1"/>
</dbReference>